<dbReference type="Proteomes" id="UP000762676">
    <property type="component" value="Unassembled WGS sequence"/>
</dbReference>
<dbReference type="AlphaFoldDB" id="A0AAV4JYJ2"/>
<name>A0AAV4JYJ2_9GAST</name>
<dbReference type="EMBL" id="BMAT01010573">
    <property type="protein sequence ID" value="GFS27873.1"/>
    <property type="molecule type" value="Genomic_DNA"/>
</dbReference>
<reference evidence="1 2" key="1">
    <citation type="journal article" date="2021" name="Elife">
        <title>Chloroplast acquisition without the gene transfer in kleptoplastic sea slugs, Plakobranchus ocellatus.</title>
        <authorList>
            <person name="Maeda T."/>
            <person name="Takahashi S."/>
            <person name="Yoshida T."/>
            <person name="Shimamura S."/>
            <person name="Takaki Y."/>
            <person name="Nagai Y."/>
            <person name="Toyoda A."/>
            <person name="Suzuki Y."/>
            <person name="Arimoto A."/>
            <person name="Ishii H."/>
            <person name="Satoh N."/>
            <person name="Nishiyama T."/>
            <person name="Hasebe M."/>
            <person name="Maruyama T."/>
            <person name="Minagawa J."/>
            <person name="Obokata J."/>
            <person name="Shigenobu S."/>
        </authorList>
    </citation>
    <scope>NUCLEOTIDE SEQUENCE [LARGE SCALE GENOMIC DNA]</scope>
</reference>
<keyword evidence="2" id="KW-1185">Reference proteome</keyword>
<sequence>MRTHISNHITSLDWFVVLSNNCFVSSSDVTNNLTSDHFWIILDCNFPQVKKKLKTVTTRELKSLNIDAFKQDISNNASQKCIPTSSMEELNNVLRSTLDKHAPLRTRTLSEPPNAP</sequence>
<evidence type="ECO:0008006" key="3">
    <source>
        <dbReference type="Google" id="ProtNLM"/>
    </source>
</evidence>
<evidence type="ECO:0000313" key="2">
    <source>
        <dbReference type="Proteomes" id="UP000762676"/>
    </source>
</evidence>
<proteinExistence type="predicted"/>
<protein>
    <recommendedName>
        <fullName evidence="3">Endonuclease/exonuclease/phosphatase domain-containing protein</fullName>
    </recommendedName>
</protein>
<gene>
    <name evidence="1" type="ORF">ElyMa_005312800</name>
</gene>
<comment type="caution">
    <text evidence="1">The sequence shown here is derived from an EMBL/GenBank/DDBJ whole genome shotgun (WGS) entry which is preliminary data.</text>
</comment>
<organism evidence="1 2">
    <name type="scientific">Elysia marginata</name>
    <dbReference type="NCBI Taxonomy" id="1093978"/>
    <lineage>
        <taxon>Eukaryota</taxon>
        <taxon>Metazoa</taxon>
        <taxon>Spiralia</taxon>
        <taxon>Lophotrochozoa</taxon>
        <taxon>Mollusca</taxon>
        <taxon>Gastropoda</taxon>
        <taxon>Heterobranchia</taxon>
        <taxon>Euthyneura</taxon>
        <taxon>Panpulmonata</taxon>
        <taxon>Sacoglossa</taxon>
        <taxon>Placobranchoidea</taxon>
        <taxon>Plakobranchidae</taxon>
        <taxon>Elysia</taxon>
    </lineage>
</organism>
<accession>A0AAV4JYJ2</accession>
<evidence type="ECO:0000313" key="1">
    <source>
        <dbReference type="EMBL" id="GFS27873.1"/>
    </source>
</evidence>